<evidence type="ECO:0000256" key="1">
    <source>
        <dbReference type="SAM" id="MobiDB-lite"/>
    </source>
</evidence>
<feature type="compositionally biased region" description="Basic residues" evidence="1">
    <location>
        <begin position="271"/>
        <end position="282"/>
    </location>
</feature>
<protein>
    <submittedName>
        <fullName evidence="2">DUF222 domain-containing protein</fullName>
    </submittedName>
</protein>
<accession>A0A8I0ESY1</accession>
<dbReference type="Proteomes" id="UP000620591">
    <property type="component" value="Unassembled WGS sequence"/>
</dbReference>
<dbReference type="AlphaFoldDB" id="A0A8I0ESY1"/>
<evidence type="ECO:0000313" key="3">
    <source>
        <dbReference type="Proteomes" id="UP000620591"/>
    </source>
</evidence>
<organism evidence="2 3">
    <name type="scientific">Aeromicrobium senzhongii</name>
    <dbReference type="NCBI Taxonomy" id="2663859"/>
    <lineage>
        <taxon>Bacteria</taxon>
        <taxon>Bacillati</taxon>
        <taxon>Actinomycetota</taxon>
        <taxon>Actinomycetes</taxon>
        <taxon>Propionibacteriales</taxon>
        <taxon>Nocardioidaceae</taxon>
        <taxon>Aeromicrobium</taxon>
    </lineage>
</organism>
<sequence>MDPGVDELVGALRAAAHAVRSVTTSTADELRALVQARDAVEAAMAERLAELEQTQGYVAEDASSVSTWARRELRQDARRTRQLITAAGTMCELPQVGEAARAGRISIDHVARFSFALAHVDPVEVRRLESHLVAVALLHPPSRVKALVDRLRAILHAEELDEAWIAGADKAHLTLNPLQDGWHVTGFLPIDVGAKLKVVLDAVSVPREAGDRRSASERRIDGLDQLLARVLADGLPTDGTVRPQIHVIVDAGTLQRALAPGAESALERVRAGRAGRPARLRPHRTEPAGAPDLRRRPDSGPGRPHRTEPHRPGCRPSSPGRHREATPRGLGATRRPLRHRPLPPQHRPRPPPQTVVRRRPHRLGQPRRTLHRLPPPHPPPRHRPGESRLNPATVMSDSRENCCRG</sequence>
<evidence type="ECO:0000313" key="2">
    <source>
        <dbReference type="EMBL" id="MBC9225600.1"/>
    </source>
</evidence>
<comment type="caution">
    <text evidence="2">The sequence shown here is derived from an EMBL/GenBank/DDBJ whole genome shotgun (WGS) entry which is preliminary data.</text>
</comment>
<name>A0A8I0ESY1_9ACTN</name>
<dbReference type="EMBL" id="JACTVM010000001">
    <property type="protein sequence ID" value="MBC9225600.1"/>
    <property type="molecule type" value="Genomic_DNA"/>
</dbReference>
<reference evidence="2" key="1">
    <citation type="submission" date="2020-09" db="EMBL/GenBank/DDBJ databases">
        <title>Novel species in genus Aeromicrobium.</title>
        <authorList>
            <person name="Zhang G."/>
        </authorList>
    </citation>
    <scope>NUCLEOTIDE SEQUENCE</scope>
    <source>
        <strain evidence="2">Zg-636</strain>
    </source>
</reference>
<proteinExistence type="predicted"/>
<feature type="compositionally biased region" description="Basic residues" evidence="1">
    <location>
        <begin position="356"/>
        <end position="371"/>
    </location>
</feature>
<feature type="region of interest" description="Disordered" evidence="1">
    <location>
        <begin position="261"/>
        <end position="405"/>
    </location>
</feature>
<gene>
    <name evidence="2" type="ORF">IBG24_04645</name>
</gene>
<feature type="compositionally biased region" description="Basic residues" evidence="1">
    <location>
        <begin position="335"/>
        <end position="349"/>
    </location>
</feature>